<dbReference type="OrthoDB" id="1149204at2"/>
<accession>A0A3R5XVL4</accession>
<evidence type="ECO:0000313" key="2">
    <source>
        <dbReference type="Proteomes" id="UP000287701"/>
    </source>
</evidence>
<name>A0A3R5XVL4_ORNRH</name>
<dbReference type="RefSeq" id="WP_128502115.1">
    <property type="nucleotide sequence ID" value="NZ_CP035107.1"/>
</dbReference>
<dbReference type="Proteomes" id="UP000287701">
    <property type="component" value="Chromosome"/>
</dbReference>
<organism evidence="1 2">
    <name type="scientific">Ornithobacterium rhinotracheale</name>
    <dbReference type="NCBI Taxonomy" id="28251"/>
    <lineage>
        <taxon>Bacteria</taxon>
        <taxon>Pseudomonadati</taxon>
        <taxon>Bacteroidota</taxon>
        <taxon>Flavobacteriia</taxon>
        <taxon>Flavobacteriales</taxon>
        <taxon>Weeksellaceae</taxon>
        <taxon>Ornithobacterium</taxon>
    </lineage>
</organism>
<dbReference type="AlphaFoldDB" id="A0A3R5XVL4"/>
<proteinExistence type="predicted"/>
<reference evidence="1 2" key="1">
    <citation type="submission" date="2019-01" db="EMBL/GenBank/DDBJ databases">
        <title>Whole Genome of Ornithobacterium rhinotracheale FARPER-174b.</title>
        <authorList>
            <person name="Tataje-Lavanda L.A."/>
            <person name="Montalvan A."/>
            <person name="Montesinos R."/>
            <person name="Zimic M."/>
            <person name="Fernandez-Sanchez M."/>
            <person name="Fernandez-Diaz M."/>
        </authorList>
    </citation>
    <scope>NUCLEOTIDE SEQUENCE [LARGE SCALE GENOMIC DNA]</scope>
    <source>
        <strain evidence="1 2">FARPER-174b</strain>
    </source>
</reference>
<dbReference type="EMBL" id="CP035107">
    <property type="protein sequence ID" value="QAR31674.1"/>
    <property type="molecule type" value="Genomic_DNA"/>
</dbReference>
<gene>
    <name evidence="1" type="ORF">EQP59_10140</name>
</gene>
<sequence>MKHDLTLFDLKVFLNANKSEWWKNYYLEMSSVLSNFLIDNNLLVDIMPFDDDGNVKLDLTIKQSNLTPEGVELFKKAIPNWYKSHERGAEISKISILEKGLKKIRESKR</sequence>
<protein>
    <submittedName>
        <fullName evidence="1">DNA polymerase III</fullName>
    </submittedName>
</protein>
<evidence type="ECO:0000313" key="1">
    <source>
        <dbReference type="EMBL" id="QAR31674.1"/>
    </source>
</evidence>